<organism evidence="2 3">
    <name type="scientific">Methanosalsum zhilinae (strain DSM 4017 / NBRC 107636 / OCM 62 / WeN5)</name>
    <name type="common">Methanohalophilus zhilinae</name>
    <dbReference type="NCBI Taxonomy" id="679901"/>
    <lineage>
        <taxon>Archaea</taxon>
        <taxon>Methanobacteriati</taxon>
        <taxon>Methanobacteriota</taxon>
        <taxon>Stenosarchaea group</taxon>
        <taxon>Methanomicrobia</taxon>
        <taxon>Methanosarcinales</taxon>
        <taxon>Methanosarcinaceae</taxon>
        <taxon>Methanosalsum</taxon>
    </lineage>
</organism>
<accession>F7XQG6</accession>
<dbReference type="PIRSF" id="PIRSF006594">
    <property type="entry name" value="UCP006594"/>
    <property type="match status" value="1"/>
</dbReference>
<keyword evidence="1" id="KW-1133">Transmembrane helix</keyword>
<reference evidence="2 3" key="1">
    <citation type="submission" date="2010-07" db="EMBL/GenBank/DDBJ databases">
        <title>The complete genome of Methanosalsum zhilinae DSM 4017.</title>
        <authorList>
            <consortium name="US DOE Joint Genome Institute (JGI-PGF)"/>
            <person name="Lucas S."/>
            <person name="Copeland A."/>
            <person name="Lapidus A."/>
            <person name="Glavina del Rio T."/>
            <person name="Dalin E."/>
            <person name="Tice H."/>
            <person name="Bruce D."/>
            <person name="Goodwin L."/>
            <person name="Pitluck S."/>
            <person name="Kyrpides N."/>
            <person name="Mavromatis K."/>
            <person name="Ovchinnikova G."/>
            <person name="Daligault H."/>
            <person name="Detter J.C."/>
            <person name="Han C."/>
            <person name="Tapia R."/>
            <person name="Larimer F."/>
            <person name="Land M."/>
            <person name="Hauser L."/>
            <person name="Markowitz V."/>
            <person name="Cheng J.-F."/>
            <person name="Hugenholtz P."/>
            <person name="Woyke T."/>
            <person name="Wu D."/>
            <person name="Spring S."/>
            <person name="Schueler E."/>
            <person name="Brambilla E."/>
            <person name="Klenk H.-P."/>
            <person name="Eisen J.A."/>
        </authorList>
    </citation>
    <scope>NUCLEOTIDE SEQUENCE [LARGE SCALE GENOMIC DNA]</scope>
    <source>
        <strain evidence="3">DSM 4017 / NBRC 107636 / OCM 62 / WeN5</strain>
    </source>
</reference>
<evidence type="ECO:0000313" key="3">
    <source>
        <dbReference type="Proteomes" id="UP000006622"/>
    </source>
</evidence>
<dbReference type="OrthoDB" id="120943at2157"/>
<dbReference type="KEGG" id="mzh:Mzhil_0600"/>
<evidence type="ECO:0008006" key="4">
    <source>
        <dbReference type="Google" id="ProtNLM"/>
    </source>
</evidence>
<dbReference type="STRING" id="679901.Mzhil_0600"/>
<dbReference type="PANTHER" id="PTHR43801">
    <property type="entry name" value="NUCLEOTIDE-BINDING PROTEIN-RELATED"/>
    <property type="match status" value="1"/>
</dbReference>
<dbReference type="PANTHER" id="PTHR43801:SF1">
    <property type="entry name" value="POLYPRENYL SYNTHETASE"/>
    <property type="match status" value="1"/>
</dbReference>
<keyword evidence="1" id="KW-0812">Transmembrane</keyword>
<proteinExistence type="predicted"/>
<evidence type="ECO:0000313" key="2">
    <source>
        <dbReference type="EMBL" id="AEH60467.1"/>
    </source>
</evidence>
<dbReference type="AlphaFoldDB" id="F7XQG6"/>
<dbReference type="RefSeq" id="WP_013897906.1">
    <property type="nucleotide sequence ID" value="NC_015676.1"/>
</dbReference>
<dbReference type="InterPro" id="IPR002829">
    <property type="entry name" value="DUF116"/>
</dbReference>
<dbReference type="Pfam" id="PF01976">
    <property type="entry name" value="DUF116"/>
    <property type="match status" value="1"/>
</dbReference>
<feature type="transmembrane region" description="Helical" evidence="1">
    <location>
        <begin position="6"/>
        <end position="25"/>
    </location>
</feature>
<dbReference type="Proteomes" id="UP000006622">
    <property type="component" value="Chromosome"/>
</dbReference>
<keyword evidence="3" id="KW-1185">Reference proteome</keyword>
<keyword evidence="1" id="KW-0472">Membrane</keyword>
<dbReference type="GeneID" id="10822209"/>
<dbReference type="EMBL" id="CP002101">
    <property type="protein sequence ID" value="AEH60467.1"/>
    <property type="molecule type" value="Genomic_DNA"/>
</dbReference>
<dbReference type="HOGENOM" id="CLU_067052_1_0_2"/>
<name>F7XQG6_METZD</name>
<evidence type="ECO:0000256" key="1">
    <source>
        <dbReference type="SAM" id="Phobius"/>
    </source>
</evidence>
<gene>
    <name evidence="2" type="ordered locus">Mzhil_0600</name>
</gene>
<protein>
    <recommendedName>
        <fullName evidence="4">Polyprenyl synthetase</fullName>
    </recommendedName>
</protein>
<sequence length="206" mass="23458" precursor="true">MYSLIGILLFVVIGLSVILSFVALLASRMSLNRNVRLAGFFANILDFFYLPIKAFFHRCNDINKLDMWMVSLKNMANYSGFKKAKNRLILAPHCMRSLDCPASSTQFGITCTECGKCVFSDMKKDAKKFNYKLYIVAGSSYIRHIVKMEAADAALLVACHYELNKVMISLKSKNIITYAFPMENDGCYATEVDYEKFRNLLKDLNE</sequence>